<dbReference type="EMBL" id="BFAV01000018">
    <property type="protein sequence ID" value="GBF32124.1"/>
    <property type="molecule type" value="Genomic_DNA"/>
</dbReference>
<dbReference type="InterPro" id="IPR002852">
    <property type="entry name" value="UPF0251"/>
</dbReference>
<reference evidence="3" key="1">
    <citation type="submission" date="2018-02" db="EMBL/GenBank/DDBJ databases">
        <title>Genome sequence of Desulfocucumis palustris strain NAW-5.</title>
        <authorList>
            <person name="Watanabe M."/>
            <person name="Kojima H."/>
            <person name="Fukui M."/>
        </authorList>
    </citation>
    <scope>NUCLEOTIDE SEQUENCE [LARGE SCALE GENOMIC DNA]</scope>
    <source>
        <strain evidence="3">NAW-5</strain>
    </source>
</reference>
<sequence length="130" mass="14321">MRDLAEVILSVEELEAIRLKDLNGLEQEECAVNMGVSRPTYHRILSAARAKVADALVNGKAIRVEGGNFQVAVRRFRCISCGNEWESPCEKGHGTGRATCPSCQGNDTRRIDKDGGLFNCSRWKDGIQQA</sequence>
<dbReference type="Proteomes" id="UP000239549">
    <property type="component" value="Unassembled WGS sequence"/>
</dbReference>
<protein>
    <submittedName>
        <fullName evidence="2">Uncharacterized protein</fullName>
    </submittedName>
</protein>
<name>A0A2L2X878_9FIRM</name>
<dbReference type="InterPro" id="IPR013324">
    <property type="entry name" value="RNA_pol_sigma_r3/r4-like"/>
</dbReference>
<comment type="caution">
    <text evidence="2">The sequence shown here is derived from an EMBL/GenBank/DDBJ whole genome shotgun (WGS) entry which is preliminary data.</text>
</comment>
<comment type="similarity">
    <text evidence="1">Belongs to the UPF0251 family.</text>
</comment>
<accession>A0A2L2X878</accession>
<organism evidence="2 3">
    <name type="scientific">Desulfocucumis palustris</name>
    <dbReference type="NCBI Taxonomy" id="1898651"/>
    <lineage>
        <taxon>Bacteria</taxon>
        <taxon>Bacillati</taxon>
        <taxon>Bacillota</taxon>
        <taxon>Clostridia</taxon>
        <taxon>Eubacteriales</taxon>
        <taxon>Desulfocucumaceae</taxon>
        <taxon>Desulfocucumis</taxon>
    </lineage>
</organism>
<dbReference type="SUPFAM" id="SSF88659">
    <property type="entry name" value="Sigma3 and sigma4 domains of RNA polymerase sigma factors"/>
    <property type="match status" value="1"/>
</dbReference>
<evidence type="ECO:0000313" key="3">
    <source>
        <dbReference type="Proteomes" id="UP000239549"/>
    </source>
</evidence>
<dbReference type="PANTHER" id="PTHR37478">
    <property type="match status" value="1"/>
</dbReference>
<dbReference type="PANTHER" id="PTHR37478:SF2">
    <property type="entry name" value="UPF0251 PROTEIN TK0562"/>
    <property type="match status" value="1"/>
</dbReference>
<dbReference type="AlphaFoldDB" id="A0A2L2X878"/>
<keyword evidence="3" id="KW-1185">Reference proteome</keyword>
<dbReference type="Pfam" id="PF02001">
    <property type="entry name" value="DUF134"/>
    <property type="match status" value="1"/>
</dbReference>
<gene>
    <name evidence="2" type="ORF">DCCM_0315</name>
</gene>
<proteinExistence type="inferred from homology"/>
<evidence type="ECO:0000313" key="2">
    <source>
        <dbReference type="EMBL" id="GBF32124.1"/>
    </source>
</evidence>
<evidence type="ECO:0000256" key="1">
    <source>
        <dbReference type="ARBA" id="ARBA00009350"/>
    </source>
</evidence>